<dbReference type="InterPro" id="IPR013693">
    <property type="entry name" value="SpoIID/LytB_N"/>
</dbReference>
<dbReference type="STRING" id="39060.SAMN05660706_11075"/>
<evidence type="ECO:0000313" key="3">
    <source>
        <dbReference type="Proteomes" id="UP000199584"/>
    </source>
</evidence>
<dbReference type="RefSeq" id="WP_092482887.1">
    <property type="nucleotide sequence ID" value="NZ_FOYM01000010.1"/>
</dbReference>
<dbReference type="GO" id="GO:0030435">
    <property type="term" value="P:sporulation resulting in formation of a cellular spore"/>
    <property type="evidence" value="ECO:0007669"/>
    <property type="project" value="InterPro"/>
</dbReference>
<evidence type="ECO:0000259" key="1">
    <source>
        <dbReference type="Pfam" id="PF08486"/>
    </source>
</evidence>
<dbReference type="Proteomes" id="UP000199584">
    <property type="component" value="Unassembled WGS sequence"/>
</dbReference>
<dbReference type="NCBIfam" id="TIGR02669">
    <property type="entry name" value="SpoIID_LytB"/>
    <property type="match status" value="1"/>
</dbReference>
<accession>A0A1I6DGG3</accession>
<proteinExistence type="predicted"/>
<organism evidence="2 3">
    <name type="scientific">Desulfoscipio geothermicus DSM 3669</name>
    <dbReference type="NCBI Taxonomy" id="1121426"/>
    <lineage>
        <taxon>Bacteria</taxon>
        <taxon>Bacillati</taxon>
        <taxon>Bacillota</taxon>
        <taxon>Clostridia</taxon>
        <taxon>Eubacteriales</taxon>
        <taxon>Desulfallaceae</taxon>
        <taxon>Desulfoscipio</taxon>
    </lineage>
</organism>
<name>A0A1I6DGG3_9FIRM</name>
<protein>
    <submittedName>
        <fullName evidence="2">Stage II sporulation protein D</fullName>
    </submittedName>
</protein>
<dbReference type="OrthoDB" id="9794671at2"/>
<dbReference type="Pfam" id="PF08486">
    <property type="entry name" value="SpoIID"/>
    <property type="match status" value="1"/>
</dbReference>
<reference evidence="3" key="1">
    <citation type="submission" date="2016-10" db="EMBL/GenBank/DDBJ databases">
        <authorList>
            <person name="Varghese N."/>
            <person name="Submissions S."/>
        </authorList>
    </citation>
    <scope>NUCLEOTIDE SEQUENCE [LARGE SCALE GENOMIC DNA]</scope>
    <source>
        <strain evidence="3">DSM 3669</strain>
    </source>
</reference>
<feature type="domain" description="Sporulation stage II protein D amidase enhancer LytB N-terminal" evidence="1">
    <location>
        <begin position="54"/>
        <end position="144"/>
    </location>
</feature>
<gene>
    <name evidence="2" type="ORF">SAMN05660706_11075</name>
</gene>
<evidence type="ECO:0000313" key="2">
    <source>
        <dbReference type="EMBL" id="SFR04468.1"/>
    </source>
</evidence>
<keyword evidence="3" id="KW-1185">Reference proteome</keyword>
<dbReference type="InterPro" id="IPR013486">
    <property type="entry name" value="SpoIID/LytB"/>
</dbReference>
<sequence>MDLQRFDKLKILLVIVMVIGLVWGCARGPQRKPVEPVPGAPDREPTISLYIKEQDKKKDIKLEEYLAGVVAAEMEPSWPVNALAAQAIVARTFTMENIKAGRVKKLHGTDASTDVEEFQAYDPSRINDNVRKAVQSTRGKVITYRGKYVKGWFSACDGGISASAQEGLAFNKGPTPYIKAGARDECLSITVPENRHWRAEIPLDQVRAAVRENSGKDPGDISAVKITERGPSGRVTMLQIGSAAVSGPGLRLALGSDKVRSMLLSKAAVQGGNLVLEGKGYGHGVGLCQWGAKKMAVEGKSPEEIIKFYYRNVDIQKLWN</sequence>
<dbReference type="AlphaFoldDB" id="A0A1I6DGG3"/>
<dbReference type="EMBL" id="FOYM01000010">
    <property type="protein sequence ID" value="SFR04468.1"/>
    <property type="molecule type" value="Genomic_DNA"/>
</dbReference>